<dbReference type="OrthoDB" id="5799247at2759"/>
<gene>
    <name evidence="1" type="ORF">HPBE_LOCUS4083</name>
</gene>
<dbReference type="AlphaFoldDB" id="A0A183FD26"/>
<dbReference type="PANTHER" id="PTHR31578">
    <property type="entry name" value="PROTEIN CBG21223-RELATED"/>
    <property type="match status" value="1"/>
</dbReference>
<sequence length="239" mass="26919">MPTPKEDTWAFQPIGAPFPEHPIRVPGQQNMYVALWYKYGKPIHGRAWNNNGGVECSFPYKKVELTTKTELEGRIQILTYNGNYQTLGYWCGQSTPILMTCADKEQRLGYLDLSTEIAMALGRELKAPTDLPKYEYVALWYKHGEPLMASFGAKDQENHGHEIGSLQILTLPDPSAMGLQYKWMTLAEGRNEEKMKWEPVHVGHVAPAVCVDEKGQEILGCILLTDETASIGYQGKQKV</sequence>
<accession>A0A183FD26</accession>
<evidence type="ECO:0000313" key="1">
    <source>
        <dbReference type="EMBL" id="VDO60014.1"/>
    </source>
</evidence>
<name>A0A183FD26_HELPZ</name>
<evidence type="ECO:0000313" key="3">
    <source>
        <dbReference type="WBParaSite" id="HPBE_0000408201-mRNA-1"/>
    </source>
</evidence>
<protein>
    <submittedName>
        <fullName evidence="1 3">Uncharacterized protein</fullName>
    </submittedName>
</protein>
<organism evidence="2 3">
    <name type="scientific">Heligmosomoides polygyrus</name>
    <name type="common">Parasitic roundworm</name>
    <dbReference type="NCBI Taxonomy" id="6339"/>
    <lineage>
        <taxon>Eukaryota</taxon>
        <taxon>Metazoa</taxon>
        <taxon>Ecdysozoa</taxon>
        <taxon>Nematoda</taxon>
        <taxon>Chromadorea</taxon>
        <taxon>Rhabditida</taxon>
        <taxon>Rhabditina</taxon>
        <taxon>Rhabditomorpha</taxon>
        <taxon>Strongyloidea</taxon>
        <taxon>Heligmosomidae</taxon>
        <taxon>Heligmosomoides</taxon>
    </lineage>
</organism>
<evidence type="ECO:0000313" key="2">
    <source>
        <dbReference type="Proteomes" id="UP000050761"/>
    </source>
</evidence>
<dbReference type="WBParaSite" id="HPBE_0000408201-mRNA-1">
    <property type="protein sequence ID" value="HPBE_0000408201-mRNA-1"/>
    <property type="gene ID" value="HPBE_0000408201"/>
</dbReference>
<dbReference type="InterPro" id="IPR021010">
    <property type="entry name" value="Cytosolic_motility_protein"/>
</dbReference>
<reference evidence="1 2" key="1">
    <citation type="submission" date="2018-11" db="EMBL/GenBank/DDBJ databases">
        <authorList>
            <consortium name="Pathogen Informatics"/>
        </authorList>
    </citation>
    <scope>NUCLEOTIDE SEQUENCE [LARGE SCALE GENOMIC DNA]</scope>
</reference>
<dbReference type="PANTHER" id="PTHR31578:SF3">
    <property type="entry name" value="NEMATODE SPECIFIC PEPTIDE FAMILY"/>
    <property type="match status" value="1"/>
</dbReference>
<accession>A0A3P7XND6</accession>
<dbReference type="Proteomes" id="UP000050761">
    <property type="component" value="Unassembled WGS sequence"/>
</dbReference>
<keyword evidence="2" id="KW-1185">Reference proteome</keyword>
<dbReference type="SUPFAM" id="SSF141739">
    <property type="entry name" value="MFPT repeat-like"/>
    <property type="match status" value="2"/>
</dbReference>
<dbReference type="Pfam" id="PF12150">
    <property type="entry name" value="MFP2b"/>
    <property type="match status" value="2"/>
</dbReference>
<proteinExistence type="predicted"/>
<reference evidence="3" key="2">
    <citation type="submission" date="2019-09" db="UniProtKB">
        <authorList>
            <consortium name="WormBaseParasite"/>
        </authorList>
    </citation>
    <scope>IDENTIFICATION</scope>
</reference>
<dbReference type="EMBL" id="UZAH01025271">
    <property type="protein sequence ID" value="VDO60014.1"/>
    <property type="molecule type" value="Genomic_DNA"/>
</dbReference>